<keyword evidence="3" id="KW-0804">Transcription</keyword>
<reference evidence="6 7" key="1">
    <citation type="submission" date="2020-08" db="EMBL/GenBank/DDBJ databases">
        <title>Genomic Encyclopedia of Type Strains, Phase IV (KMG-IV): sequencing the most valuable type-strain genomes for metagenomic binning, comparative biology and taxonomic classification.</title>
        <authorList>
            <person name="Goeker M."/>
        </authorList>
    </citation>
    <scope>NUCLEOTIDE SEQUENCE [LARGE SCALE GENOMIC DNA]</scope>
    <source>
        <strain evidence="6 7">DSM 11590</strain>
    </source>
</reference>
<dbReference type="Pfam" id="PF13545">
    <property type="entry name" value="HTH_Crp_2"/>
    <property type="match status" value="1"/>
</dbReference>
<dbReference type="Gene3D" id="1.10.10.10">
    <property type="entry name" value="Winged helix-like DNA-binding domain superfamily/Winged helix DNA-binding domain"/>
    <property type="match status" value="1"/>
</dbReference>
<dbReference type="InterPro" id="IPR014710">
    <property type="entry name" value="RmlC-like_jellyroll"/>
</dbReference>
<evidence type="ECO:0000259" key="4">
    <source>
        <dbReference type="PROSITE" id="PS50042"/>
    </source>
</evidence>
<gene>
    <name evidence="6" type="ORF">FHS48_000758</name>
</gene>
<dbReference type="GO" id="GO:0003700">
    <property type="term" value="F:DNA-binding transcription factor activity"/>
    <property type="evidence" value="ECO:0007669"/>
    <property type="project" value="TreeGrafter"/>
</dbReference>
<sequence>MGINLDLLSEQAILGAALTRLSPLGTAFLADEGSVLYREGDALDTLYLVQDGSVMTEVMLSSGPAVPVDITGRGGVLGLSDLGEGTHGETARTLSPCRLIRLTPGQVHDLAGSSAETALLLVGLLSVGLRHRIRAIADQRSLSARGRLMAFLLSLMPGRRSGSVTMRLPVSKTTLAAHLGITPQSLSRSLRSLRDDGVTVRGALVTVADPADLRHAMEAERDVA</sequence>
<accession>A0A7X0DKW1</accession>
<dbReference type="Proteomes" id="UP000544872">
    <property type="component" value="Unassembled WGS sequence"/>
</dbReference>
<dbReference type="InterPro" id="IPR050397">
    <property type="entry name" value="Env_Response_Regulators"/>
</dbReference>
<dbReference type="Gene3D" id="2.60.120.10">
    <property type="entry name" value="Jelly Rolls"/>
    <property type="match status" value="1"/>
</dbReference>
<feature type="domain" description="Cyclic nucleotide-binding" evidence="4">
    <location>
        <begin position="28"/>
        <end position="78"/>
    </location>
</feature>
<evidence type="ECO:0000256" key="2">
    <source>
        <dbReference type="ARBA" id="ARBA00023125"/>
    </source>
</evidence>
<dbReference type="GO" id="GO:0003677">
    <property type="term" value="F:DNA binding"/>
    <property type="evidence" value="ECO:0007669"/>
    <property type="project" value="UniProtKB-KW"/>
</dbReference>
<organism evidence="6 7">
    <name type="scientific">Novispirillum itersonii</name>
    <name type="common">Aquaspirillum itersonii</name>
    <dbReference type="NCBI Taxonomy" id="189"/>
    <lineage>
        <taxon>Bacteria</taxon>
        <taxon>Pseudomonadati</taxon>
        <taxon>Pseudomonadota</taxon>
        <taxon>Alphaproteobacteria</taxon>
        <taxon>Rhodospirillales</taxon>
        <taxon>Novispirillaceae</taxon>
        <taxon>Novispirillum</taxon>
    </lineage>
</organism>
<protein>
    <submittedName>
        <fullName evidence="6">CRP-like cAMP-binding protein</fullName>
    </submittedName>
</protein>
<dbReference type="CDD" id="cd00038">
    <property type="entry name" value="CAP_ED"/>
    <property type="match status" value="1"/>
</dbReference>
<dbReference type="PANTHER" id="PTHR24567:SF74">
    <property type="entry name" value="HTH-TYPE TRANSCRIPTIONAL REGULATOR ARCR"/>
    <property type="match status" value="1"/>
</dbReference>
<dbReference type="GO" id="GO:0005829">
    <property type="term" value="C:cytosol"/>
    <property type="evidence" value="ECO:0007669"/>
    <property type="project" value="TreeGrafter"/>
</dbReference>
<dbReference type="PROSITE" id="PS50042">
    <property type="entry name" value="CNMP_BINDING_3"/>
    <property type="match status" value="1"/>
</dbReference>
<dbReference type="SUPFAM" id="SSF46785">
    <property type="entry name" value="Winged helix' DNA-binding domain"/>
    <property type="match status" value="1"/>
</dbReference>
<dbReference type="InterPro" id="IPR000595">
    <property type="entry name" value="cNMP-bd_dom"/>
</dbReference>
<dbReference type="InterPro" id="IPR036390">
    <property type="entry name" value="WH_DNA-bd_sf"/>
</dbReference>
<keyword evidence="7" id="KW-1185">Reference proteome</keyword>
<name>A0A7X0DKW1_NOVIT</name>
<evidence type="ECO:0000313" key="6">
    <source>
        <dbReference type="EMBL" id="MBB6209356.1"/>
    </source>
</evidence>
<evidence type="ECO:0000256" key="3">
    <source>
        <dbReference type="ARBA" id="ARBA00023163"/>
    </source>
</evidence>
<dbReference type="PANTHER" id="PTHR24567">
    <property type="entry name" value="CRP FAMILY TRANSCRIPTIONAL REGULATORY PROTEIN"/>
    <property type="match status" value="1"/>
</dbReference>
<evidence type="ECO:0000256" key="1">
    <source>
        <dbReference type="ARBA" id="ARBA00023015"/>
    </source>
</evidence>
<evidence type="ECO:0000313" key="7">
    <source>
        <dbReference type="Proteomes" id="UP000544872"/>
    </source>
</evidence>
<keyword evidence="1" id="KW-0805">Transcription regulation</keyword>
<dbReference type="InterPro" id="IPR018490">
    <property type="entry name" value="cNMP-bd_dom_sf"/>
</dbReference>
<dbReference type="PROSITE" id="PS51063">
    <property type="entry name" value="HTH_CRP_2"/>
    <property type="match status" value="1"/>
</dbReference>
<dbReference type="SUPFAM" id="SSF51206">
    <property type="entry name" value="cAMP-binding domain-like"/>
    <property type="match status" value="1"/>
</dbReference>
<dbReference type="InterPro" id="IPR036388">
    <property type="entry name" value="WH-like_DNA-bd_sf"/>
</dbReference>
<dbReference type="EMBL" id="JACIIX010000002">
    <property type="protein sequence ID" value="MBB6209356.1"/>
    <property type="molecule type" value="Genomic_DNA"/>
</dbReference>
<dbReference type="Pfam" id="PF00027">
    <property type="entry name" value="cNMP_binding"/>
    <property type="match status" value="1"/>
</dbReference>
<dbReference type="InterPro" id="IPR012318">
    <property type="entry name" value="HTH_CRP"/>
</dbReference>
<dbReference type="RefSeq" id="WP_184261574.1">
    <property type="nucleotide sequence ID" value="NZ_JACIIX010000002.1"/>
</dbReference>
<comment type="caution">
    <text evidence="6">The sequence shown here is derived from an EMBL/GenBank/DDBJ whole genome shotgun (WGS) entry which is preliminary data.</text>
</comment>
<feature type="domain" description="HTH crp-type" evidence="5">
    <location>
        <begin position="142"/>
        <end position="211"/>
    </location>
</feature>
<keyword evidence="2" id="KW-0238">DNA-binding</keyword>
<dbReference type="SMART" id="SM00419">
    <property type="entry name" value="HTH_CRP"/>
    <property type="match status" value="1"/>
</dbReference>
<dbReference type="AlphaFoldDB" id="A0A7X0DKW1"/>
<proteinExistence type="predicted"/>
<evidence type="ECO:0000259" key="5">
    <source>
        <dbReference type="PROSITE" id="PS51063"/>
    </source>
</evidence>